<reference evidence="3" key="1">
    <citation type="journal article" date="2014" name="Int. J. Syst. Evol. Microbiol.">
        <title>Complete genome sequence of Corynebacterium casei LMG S-19264T (=DSM 44701T), isolated from a smear-ripened cheese.</title>
        <authorList>
            <consortium name="US DOE Joint Genome Institute (JGI-PGF)"/>
            <person name="Walter F."/>
            <person name="Albersmeier A."/>
            <person name="Kalinowski J."/>
            <person name="Ruckert C."/>
        </authorList>
    </citation>
    <scope>NUCLEOTIDE SEQUENCE</scope>
    <source>
        <strain evidence="3">JCM 3313</strain>
    </source>
</reference>
<evidence type="ECO:0000259" key="2">
    <source>
        <dbReference type="Pfam" id="PF01243"/>
    </source>
</evidence>
<evidence type="ECO:0000313" key="3">
    <source>
        <dbReference type="EMBL" id="GGP35526.1"/>
    </source>
</evidence>
<evidence type="ECO:0000256" key="1">
    <source>
        <dbReference type="ARBA" id="ARBA00023002"/>
    </source>
</evidence>
<dbReference type="GO" id="GO:0070967">
    <property type="term" value="F:coenzyme F420 binding"/>
    <property type="evidence" value="ECO:0007669"/>
    <property type="project" value="TreeGrafter"/>
</dbReference>
<gene>
    <name evidence="3" type="ORF">GCM10010185_03020</name>
</gene>
<dbReference type="Pfam" id="PF01243">
    <property type="entry name" value="PNPOx_N"/>
    <property type="match status" value="1"/>
</dbReference>
<protein>
    <submittedName>
        <fullName evidence="3">PPOX class F420-dependent enzyme</fullName>
    </submittedName>
</protein>
<sequence length="131" mass="14502">MAITLGAELRALVDGRNHASLATVNPDGGPQNSLVWITRDGDDLLFSTLRGRRKERNLRRDPRASVTVWDAADPERYAEIRGTVTITEDKGRALVDALAHKYTGADFPAEPEDRVRVVLRLTPTKITGNVR</sequence>
<dbReference type="InterPro" id="IPR012349">
    <property type="entry name" value="Split_barrel_FMN-bd"/>
</dbReference>
<feature type="domain" description="Pyridoxamine 5'-phosphate oxidase N-terminal" evidence="2">
    <location>
        <begin position="7"/>
        <end position="127"/>
    </location>
</feature>
<dbReference type="SUPFAM" id="SSF50475">
    <property type="entry name" value="FMN-binding split barrel"/>
    <property type="match status" value="1"/>
</dbReference>
<evidence type="ECO:0000313" key="4">
    <source>
        <dbReference type="Proteomes" id="UP000639606"/>
    </source>
</evidence>
<accession>A0A918AH31</accession>
<reference evidence="3" key="2">
    <citation type="submission" date="2020-09" db="EMBL/GenBank/DDBJ databases">
        <authorList>
            <person name="Sun Q."/>
            <person name="Ohkuma M."/>
        </authorList>
    </citation>
    <scope>NUCLEOTIDE SEQUENCE</scope>
    <source>
        <strain evidence="3">JCM 3313</strain>
    </source>
</reference>
<dbReference type="Proteomes" id="UP000639606">
    <property type="component" value="Unassembled WGS sequence"/>
</dbReference>
<dbReference type="PANTHER" id="PTHR35176:SF6">
    <property type="entry name" value="HEME OXYGENASE HI_0854-RELATED"/>
    <property type="match status" value="1"/>
</dbReference>
<dbReference type="Gene3D" id="2.30.110.10">
    <property type="entry name" value="Electron Transport, Fmn-binding Protein, Chain A"/>
    <property type="match status" value="1"/>
</dbReference>
<dbReference type="InterPro" id="IPR011576">
    <property type="entry name" value="Pyridox_Oxase_N"/>
</dbReference>
<keyword evidence="1" id="KW-0560">Oxidoreductase</keyword>
<dbReference type="NCBIfam" id="TIGR03618">
    <property type="entry name" value="Rv1155_F420"/>
    <property type="match status" value="1"/>
</dbReference>
<proteinExistence type="predicted"/>
<comment type="caution">
    <text evidence="3">The sequence shown here is derived from an EMBL/GenBank/DDBJ whole genome shotgun (WGS) entry which is preliminary data.</text>
</comment>
<dbReference type="PANTHER" id="PTHR35176">
    <property type="entry name" value="HEME OXYGENASE HI_0854-RELATED"/>
    <property type="match status" value="1"/>
</dbReference>
<name>A0A918AH31_9PSEU</name>
<dbReference type="RefSeq" id="WP_189221197.1">
    <property type="nucleotide sequence ID" value="NZ_BMRG01000001.1"/>
</dbReference>
<dbReference type="GO" id="GO:0005829">
    <property type="term" value="C:cytosol"/>
    <property type="evidence" value="ECO:0007669"/>
    <property type="project" value="TreeGrafter"/>
</dbReference>
<keyword evidence="4" id="KW-1185">Reference proteome</keyword>
<dbReference type="InterPro" id="IPR019920">
    <property type="entry name" value="F420-binding_dom_put"/>
</dbReference>
<dbReference type="EMBL" id="BMRG01000001">
    <property type="protein sequence ID" value="GGP35526.1"/>
    <property type="molecule type" value="Genomic_DNA"/>
</dbReference>
<dbReference type="InterPro" id="IPR052019">
    <property type="entry name" value="F420H2_bilvrd_red/Heme_oxyg"/>
</dbReference>
<dbReference type="GO" id="GO:0016627">
    <property type="term" value="F:oxidoreductase activity, acting on the CH-CH group of donors"/>
    <property type="evidence" value="ECO:0007669"/>
    <property type="project" value="TreeGrafter"/>
</dbReference>
<organism evidence="3 4">
    <name type="scientific">Saccharothrix coeruleofusca</name>
    <dbReference type="NCBI Taxonomy" id="33919"/>
    <lineage>
        <taxon>Bacteria</taxon>
        <taxon>Bacillati</taxon>
        <taxon>Actinomycetota</taxon>
        <taxon>Actinomycetes</taxon>
        <taxon>Pseudonocardiales</taxon>
        <taxon>Pseudonocardiaceae</taxon>
        <taxon>Saccharothrix</taxon>
    </lineage>
</organism>
<dbReference type="AlphaFoldDB" id="A0A918AH31"/>